<dbReference type="Proteomes" id="UP000484255">
    <property type="component" value="Unassembled WGS sequence"/>
</dbReference>
<gene>
    <name evidence="6" type="ORF">G3A44_17790</name>
</gene>
<evidence type="ECO:0000313" key="6">
    <source>
        <dbReference type="EMBL" id="NDY93048.1"/>
    </source>
</evidence>
<dbReference type="InterPro" id="IPR028081">
    <property type="entry name" value="Leu-bd"/>
</dbReference>
<keyword evidence="7" id="KW-1185">Reference proteome</keyword>
<comment type="similarity">
    <text evidence="1">Belongs to the leucine-binding protein family.</text>
</comment>
<accession>A0A7C9PJ21</accession>
<dbReference type="InterPro" id="IPR028082">
    <property type="entry name" value="Peripla_BP_I"/>
</dbReference>
<dbReference type="InterPro" id="IPR000709">
    <property type="entry name" value="Leu_Ile_Val-bd"/>
</dbReference>
<dbReference type="AlphaFoldDB" id="A0A7C9PJ21"/>
<feature type="domain" description="Leucine-binding protein" evidence="5">
    <location>
        <begin position="61"/>
        <end position="396"/>
    </location>
</feature>
<name>A0A7C9PJ21_9BURK</name>
<dbReference type="PRINTS" id="PR00337">
    <property type="entry name" value="LEUILEVALBP"/>
</dbReference>
<protein>
    <submittedName>
        <fullName evidence="6">Amino acid ABC transporter substrate-binding protein</fullName>
    </submittedName>
</protein>
<dbReference type="Pfam" id="PF13458">
    <property type="entry name" value="Peripla_BP_6"/>
    <property type="match status" value="1"/>
</dbReference>
<dbReference type="EMBL" id="JAAGOH010000026">
    <property type="protein sequence ID" value="NDY93048.1"/>
    <property type="molecule type" value="Genomic_DNA"/>
</dbReference>
<organism evidence="6 7">
    <name type="scientific">Ideonella livida</name>
    <dbReference type="NCBI Taxonomy" id="2707176"/>
    <lineage>
        <taxon>Bacteria</taxon>
        <taxon>Pseudomonadati</taxon>
        <taxon>Pseudomonadota</taxon>
        <taxon>Betaproteobacteria</taxon>
        <taxon>Burkholderiales</taxon>
        <taxon>Sphaerotilaceae</taxon>
        <taxon>Ideonella</taxon>
    </lineage>
</organism>
<dbReference type="SUPFAM" id="SSF53822">
    <property type="entry name" value="Periplasmic binding protein-like I"/>
    <property type="match status" value="1"/>
</dbReference>
<evidence type="ECO:0000313" key="7">
    <source>
        <dbReference type="Proteomes" id="UP000484255"/>
    </source>
</evidence>
<proteinExistence type="inferred from homology"/>
<comment type="caution">
    <text evidence="6">The sequence shown here is derived from an EMBL/GenBank/DDBJ whole genome shotgun (WGS) entry which is preliminary data.</text>
</comment>
<dbReference type="PANTHER" id="PTHR30483:SF6">
    <property type="entry name" value="PERIPLASMIC BINDING PROTEIN OF ABC TRANSPORTER FOR NATURAL AMINO ACIDS"/>
    <property type="match status" value="1"/>
</dbReference>
<dbReference type="RefSeq" id="WP_163459099.1">
    <property type="nucleotide sequence ID" value="NZ_JAAGOH010000026.1"/>
</dbReference>
<evidence type="ECO:0000259" key="5">
    <source>
        <dbReference type="Pfam" id="PF13458"/>
    </source>
</evidence>
<dbReference type="Gene3D" id="3.40.50.2300">
    <property type="match status" value="2"/>
</dbReference>
<evidence type="ECO:0000256" key="2">
    <source>
        <dbReference type="ARBA" id="ARBA00022448"/>
    </source>
</evidence>
<reference evidence="6 7" key="1">
    <citation type="submission" date="2020-02" db="EMBL/GenBank/DDBJ databases">
        <title>Ideonella bacterium strain TBM-1.</title>
        <authorList>
            <person name="Chen W.-M."/>
        </authorList>
    </citation>
    <scope>NUCLEOTIDE SEQUENCE [LARGE SCALE GENOMIC DNA]</scope>
    <source>
        <strain evidence="6 7">TBM-1</strain>
    </source>
</reference>
<evidence type="ECO:0000256" key="1">
    <source>
        <dbReference type="ARBA" id="ARBA00010062"/>
    </source>
</evidence>
<sequence length="419" mass="44026">MPTSPTVAEPLARTGLGDRRRQLLGLSALLPWQALAQGLPASGGTAPAKTVAPGGPPLALAGVLELSGPGIVAGTNFRNGIEMAVRDINEAGGVLGRPLSFSVQDTQSKPEVALKLVTAAVESGAPAVLGPVFSGSMLVAMEATRNPAVPHLTGAEAAAVTEKGHPSVVRTAFTQAIGIPKMALYLAQRSGVKKLAVLHVNNDFGKGGLEVLRKALAGSGCEVLGAVSVEQAQEDMSAAVKQLLGLQPDGVFVYTNELESPRVLKELRRQGWSKPVYGETTLIGQKVIEQAGEAANGVIAHVGLPVDAPLPAIRQFRQRYEAHYKTTPDHNSLKGYSGVWVYKAAVERAGRVDRAAVVAALKGLKVSTHKHPGVLLYTEYDQKGDLDRMSFLMTVKNGQQEVMDFLSTLSMGLSGTGKR</sequence>
<keyword evidence="4" id="KW-0029">Amino-acid transport</keyword>
<dbReference type="InterPro" id="IPR051010">
    <property type="entry name" value="BCAA_transport"/>
</dbReference>
<evidence type="ECO:0000256" key="3">
    <source>
        <dbReference type="ARBA" id="ARBA00022729"/>
    </source>
</evidence>
<keyword evidence="2" id="KW-0813">Transport</keyword>
<dbReference type="PANTHER" id="PTHR30483">
    <property type="entry name" value="LEUCINE-SPECIFIC-BINDING PROTEIN"/>
    <property type="match status" value="1"/>
</dbReference>
<evidence type="ECO:0000256" key="4">
    <source>
        <dbReference type="ARBA" id="ARBA00022970"/>
    </source>
</evidence>
<dbReference type="GO" id="GO:0006865">
    <property type="term" value="P:amino acid transport"/>
    <property type="evidence" value="ECO:0007669"/>
    <property type="project" value="UniProtKB-KW"/>
</dbReference>
<keyword evidence="3" id="KW-0732">Signal</keyword>